<keyword evidence="2" id="KW-1185">Reference proteome</keyword>
<organism evidence="1 2">
    <name type="scientific">Hymenobacter psychrophilus</name>
    <dbReference type="NCBI Taxonomy" id="651662"/>
    <lineage>
        <taxon>Bacteria</taxon>
        <taxon>Pseudomonadati</taxon>
        <taxon>Bacteroidota</taxon>
        <taxon>Cytophagia</taxon>
        <taxon>Cytophagales</taxon>
        <taxon>Hymenobacteraceae</taxon>
        <taxon>Hymenobacter</taxon>
    </lineage>
</organism>
<proteinExistence type="predicted"/>
<dbReference type="Proteomes" id="UP000199249">
    <property type="component" value="Unassembled WGS sequence"/>
</dbReference>
<evidence type="ECO:0008006" key="3">
    <source>
        <dbReference type="Google" id="ProtNLM"/>
    </source>
</evidence>
<dbReference type="OrthoDB" id="3015044at2"/>
<protein>
    <recommendedName>
        <fullName evidence="3">Replication protein (RepL)</fullName>
    </recommendedName>
</protein>
<reference evidence="2" key="1">
    <citation type="submission" date="2016-10" db="EMBL/GenBank/DDBJ databases">
        <authorList>
            <person name="Varghese N."/>
            <person name="Submissions S."/>
        </authorList>
    </citation>
    <scope>NUCLEOTIDE SEQUENCE [LARGE SCALE GENOMIC DNA]</scope>
    <source>
        <strain evidence="2">CGMCC 1.8975</strain>
    </source>
</reference>
<name>A0A1H3PLR8_9BACT</name>
<accession>A0A1H3PLR8</accession>
<sequence>MKKTEKNESLTTFPVHESNPYLSSLVVPTRNKVVQVGNPKNFSIVNTESGEEHSMLIGTRQAVDKEQFRKIFKGQIQALFCLSSAGIKAFGYFLDALHVSKDQVLFDLEDCMKFTGYTSKASVYNGVSELLKNNFIARTHKAYTFFINPAIFFNGSRLVMVNEYVVQQDKKMPLPQGQLDFFTQTNIPTSPEHEAREDE</sequence>
<dbReference type="EMBL" id="FNOV01000039">
    <property type="protein sequence ID" value="SDZ01973.1"/>
    <property type="molecule type" value="Genomic_DNA"/>
</dbReference>
<dbReference type="AlphaFoldDB" id="A0A1H3PLR8"/>
<dbReference type="RefSeq" id="WP_139255380.1">
    <property type="nucleotide sequence ID" value="NZ_FNOV01000039.1"/>
</dbReference>
<gene>
    <name evidence="1" type="ORF">SAMN04488069_1392</name>
</gene>
<evidence type="ECO:0000313" key="2">
    <source>
        <dbReference type="Proteomes" id="UP000199249"/>
    </source>
</evidence>
<evidence type="ECO:0000313" key="1">
    <source>
        <dbReference type="EMBL" id="SDZ01973.1"/>
    </source>
</evidence>